<feature type="non-terminal residue" evidence="2">
    <location>
        <position position="1"/>
    </location>
</feature>
<feature type="non-terminal residue" evidence="2">
    <location>
        <position position="220"/>
    </location>
</feature>
<name>A0A9N9ICT9_9GLOM</name>
<organism evidence="2 3">
    <name type="scientific">Racocetra fulgida</name>
    <dbReference type="NCBI Taxonomy" id="60492"/>
    <lineage>
        <taxon>Eukaryota</taxon>
        <taxon>Fungi</taxon>
        <taxon>Fungi incertae sedis</taxon>
        <taxon>Mucoromycota</taxon>
        <taxon>Glomeromycotina</taxon>
        <taxon>Glomeromycetes</taxon>
        <taxon>Diversisporales</taxon>
        <taxon>Gigasporaceae</taxon>
        <taxon>Racocetra</taxon>
    </lineage>
</organism>
<evidence type="ECO:0000256" key="1">
    <source>
        <dbReference type="SAM" id="MobiDB-lite"/>
    </source>
</evidence>
<keyword evidence="3" id="KW-1185">Reference proteome</keyword>
<evidence type="ECO:0000313" key="3">
    <source>
        <dbReference type="Proteomes" id="UP000789396"/>
    </source>
</evidence>
<feature type="region of interest" description="Disordered" evidence="1">
    <location>
        <begin position="1"/>
        <end position="55"/>
    </location>
</feature>
<protein>
    <submittedName>
        <fullName evidence="2">14977_t:CDS:1</fullName>
    </submittedName>
</protein>
<dbReference type="EMBL" id="CAJVPZ010028085">
    <property type="protein sequence ID" value="CAG8730288.1"/>
    <property type="molecule type" value="Genomic_DNA"/>
</dbReference>
<feature type="compositionally biased region" description="Basic and acidic residues" evidence="1">
    <location>
        <begin position="43"/>
        <end position="55"/>
    </location>
</feature>
<gene>
    <name evidence="2" type="ORF">RFULGI_LOCUS12084</name>
</gene>
<dbReference type="OrthoDB" id="2439449at2759"/>
<dbReference type="Proteomes" id="UP000789396">
    <property type="component" value="Unassembled WGS sequence"/>
</dbReference>
<accession>A0A9N9ICT9</accession>
<comment type="caution">
    <text evidence="2">The sequence shown here is derived from an EMBL/GenBank/DDBJ whole genome shotgun (WGS) entry which is preliminary data.</text>
</comment>
<evidence type="ECO:0000313" key="2">
    <source>
        <dbReference type="EMBL" id="CAG8730288.1"/>
    </source>
</evidence>
<sequence>FAGTGNIIQGHKQPYKVHEQSGVEEPPSRLRKRNHSTNYAESSSREETNSDYEEKSKRVMDPLASVIVLIKPCPYSTFTPYEWKQIINTNPYTVKESVWTNPFASSLSEACNNIAIGLDGNFILNDGSDLEDLPSVQIKRTTENEHRFNYLDPLLRPFFCGDSKDYEIRMDKNFSCRINDITILNSEIKPLGCTELQKNKDFVKAHLRSKRSINQLLNEG</sequence>
<dbReference type="AlphaFoldDB" id="A0A9N9ICT9"/>
<proteinExistence type="predicted"/>
<reference evidence="2" key="1">
    <citation type="submission" date="2021-06" db="EMBL/GenBank/DDBJ databases">
        <authorList>
            <person name="Kallberg Y."/>
            <person name="Tangrot J."/>
            <person name="Rosling A."/>
        </authorList>
    </citation>
    <scope>NUCLEOTIDE SEQUENCE</scope>
    <source>
        <strain evidence="2">IN212</strain>
    </source>
</reference>